<dbReference type="InterPro" id="IPR029058">
    <property type="entry name" value="AB_hydrolase_fold"/>
</dbReference>
<dbReference type="EMBL" id="JAOCKG010000006">
    <property type="protein sequence ID" value="MDH2052003.1"/>
    <property type="molecule type" value="Genomic_DNA"/>
</dbReference>
<evidence type="ECO:0000313" key="3">
    <source>
        <dbReference type="Proteomes" id="UP001161276"/>
    </source>
</evidence>
<dbReference type="GO" id="GO:0003700">
    <property type="term" value="F:DNA-binding transcription factor activity"/>
    <property type="evidence" value="ECO:0007669"/>
    <property type="project" value="InterPro"/>
</dbReference>
<dbReference type="RefSeq" id="WP_280027544.1">
    <property type="nucleotide sequence ID" value="NZ_JAOCKG010000006.1"/>
</dbReference>
<proteinExistence type="predicted"/>
<dbReference type="Pfam" id="PF12697">
    <property type="entry name" value="Abhydrolase_6"/>
    <property type="match status" value="1"/>
</dbReference>
<dbReference type="Gene3D" id="1.10.10.10">
    <property type="entry name" value="Winged helix-like DNA-binding domain superfamily/Winged helix DNA-binding domain"/>
    <property type="match status" value="1"/>
</dbReference>
<gene>
    <name evidence="2" type="ORF">N5K24_16470</name>
</gene>
<dbReference type="InterPro" id="IPR050266">
    <property type="entry name" value="AB_hydrolase_sf"/>
</dbReference>
<dbReference type="PANTHER" id="PTHR43798">
    <property type="entry name" value="MONOACYLGLYCEROL LIPASE"/>
    <property type="match status" value="1"/>
</dbReference>
<evidence type="ECO:0000313" key="2">
    <source>
        <dbReference type="EMBL" id="MDH2052003.1"/>
    </source>
</evidence>
<protein>
    <submittedName>
        <fullName evidence="2">Alpha/beta fold hydrolase</fullName>
    </submittedName>
</protein>
<organism evidence="2 3">
    <name type="scientific">Achromobacter marplatensis</name>
    <dbReference type="NCBI Taxonomy" id="470868"/>
    <lineage>
        <taxon>Bacteria</taxon>
        <taxon>Pseudomonadati</taxon>
        <taxon>Pseudomonadota</taxon>
        <taxon>Betaproteobacteria</taxon>
        <taxon>Burkholderiales</taxon>
        <taxon>Alcaligenaceae</taxon>
        <taxon>Achromobacter</taxon>
    </lineage>
</organism>
<dbReference type="GO" id="GO:0016787">
    <property type="term" value="F:hydrolase activity"/>
    <property type="evidence" value="ECO:0007669"/>
    <property type="project" value="UniProtKB-KW"/>
</dbReference>
<dbReference type="PROSITE" id="PS50995">
    <property type="entry name" value="HTH_MARR_2"/>
    <property type="match status" value="1"/>
</dbReference>
<dbReference type="Proteomes" id="UP001161276">
    <property type="component" value="Unassembled WGS sequence"/>
</dbReference>
<dbReference type="SMART" id="SM00347">
    <property type="entry name" value="HTH_MARR"/>
    <property type="match status" value="1"/>
</dbReference>
<dbReference type="InterPro" id="IPR000835">
    <property type="entry name" value="HTH_MarR-typ"/>
</dbReference>
<dbReference type="Gene3D" id="3.40.50.1820">
    <property type="entry name" value="alpha/beta hydrolase"/>
    <property type="match status" value="1"/>
</dbReference>
<comment type="caution">
    <text evidence="2">The sequence shown here is derived from an EMBL/GenBank/DDBJ whole genome shotgun (WGS) entry which is preliminary data.</text>
</comment>
<dbReference type="Pfam" id="PF01047">
    <property type="entry name" value="MarR"/>
    <property type="match status" value="1"/>
</dbReference>
<dbReference type="InterPro" id="IPR036390">
    <property type="entry name" value="WH_DNA-bd_sf"/>
</dbReference>
<name>A0AA42WB28_9BURK</name>
<dbReference type="InterPro" id="IPR000073">
    <property type="entry name" value="AB_hydrolase_1"/>
</dbReference>
<dbReference type="SUPFAM" id="SSF53474">
    <property type="entry name" value="alpha/beta-Hydrolases"/>
    <property type="match status" value="1"/>
</dbReference>
<accession>A0AA42WB28</accession>
<reference evidence="2" key="1">
    <citation type="submission" date="2022-09" db="EMBL/GenBank/DDBJ databases">
        <title>Intensive care unit water sources are persistently colonized with multi-drug resistant bacteria and are the site of extensive horizontal gene transfer of antibiotic resistance genes.</title>
        <authorList>
            <person name="Diorio-Toth L."/>
        </authorList>
    </citation>
    <scope>NUCLEOTIDE SEQUENCE</scope>
    <source>
        <strain evidence="2">GD03676</strain>
    </source>
</reference>
<dbReference type="AlphaFoldDB" id="A0AA42WB28"/>
<sequence>MADALTVVSTDGTALHVEVHGDAGPPLLLVHGSTATAARWRPVLAALSARHRVYALNRRGRAGSGDGPQYAIDQEVQDVQAVIAALPGERLVLVGHSYGAICALEAALREPRVQALSLYEPPLRDAASDEDITAIAQARDALAAGRPEDALLLFYRQVLKLPEVAIDGLRAQANWTQRVQIAHTVVREIAAVQHYRAPWPALSRLNIPVQLFVGELSLPRFAQATRQLADALPDVQTEVLTGQAHNGIDGDPAAYANALLAFIDTPQDGARKPDLTDPRFAALYDRPGFLIRRLHQVCNEMFGSACRSLDLTPNQYSVLFLLDRCEVLDIAGIGRLADLDRTTTALVVKILAERRLIEKRRSKIDQRKYDVKLTVAGRRHLEEAAALSQASVEQLLDAYTEQERESLMMLLRKGVRHFSRML</sequence>
<dbReference type="SUPFAM" id="SSF46785">
    <property type="entry name" value="Winged helix' DNA-binding domain"/>
    <property type="match status" value="1"/>
</dbReference>
<dbReference type="InterPro" id="IPR036388">
    <property type="entry name" value="WH-like_DNA-bd_sf"/>
</dbReference>
<evidence type="ECO:0000259" key="1">
    <source>
        <dbReference type="PROSITE" id="PS50995"/>
    </source>
</evidence>
<feature type="domain" description="HTH marR-type" evidence="1">
    <location>
        <begin position="287"/>
        <end position="416"/>
    </location>
</feature>
<keyword evidence="2" id="KW-0378">Hydrolase</keyword>